<sequence>MRSLDDELRALSKADADLMDADARIQHQIDLIVELERDGHDTRAAKKLLAVFRETRAAMQGHRDLIAELVERMTAERGG</sequence>
<keyword evidence="2" id="KW-1185">Reference proteome</keyword>
<dbReference type="AlphaFoldDB" id="A0A158D2P8"/>
<dbReference type="Proteomes" id="UP000054624">
    <property type="component" value="Unassembled WGS sequence"/>
</dbReference>
<gene>
    <name evidence="1" type="ORF">AWB76_06280</name>
</gene>
<evidence type="ECO:0000313" key="1">
    <source>
        <dbReference type="EMBL" id="SAK88097.1"/>
    </source>
</evidence>
<accession>A0A158D2P8</accession>
<dbReference type="RefSeq" id="WP_061163912.1">
    <property type="nucleotide sequence ID" value="NZ_FCOI02000031.1"/>
</dbReference>
<protein>
    <submittedName>
        <fullName evidence="1">Uncharacterized protein</fullName>
    </submittedName>
</protein>
<name>A0A158D2P8_9BURK</name>
<reference evidence="2" key="1">
    <citation type="submission" date="2016-01" db="EMBL/GenBank/DDBJ databases">
        <authorList>
            <person name="Peeters Charlotte."/>
        </authorList>
    </citation>
    <scope>NUCLEOTIDE SEQUENCE [LARGE SCALE GENOMIC DNA]</scope>
</reference>
<evidence type="ECO:0000313" key="2">
    <source>
        <dbReference type="Proteomes" id="UP000054624"/>
    </source>
</evidence>
<dbReference type="EMBL" id="FCOI02000031">
    <property type="protein sequence ID" value="SAK88097.1"/>
    <property type="molecule type" value="Genomic_DNA"/>
</dbReference>
<organism evidence="1 2">
    <name type="scientific">Caballeronia temeraria</name>
    <dbReference type="NCBI Taxonomy" id="1777137"/>
    <lineage>
        <taxon>Bacteria</taxon>
        <taxon>Pseudomonadati</taxon>
        <taxon>Pseudomonadota</taxon>
        <taxon>Betaproteobacteria</taxon>
        <taxon>Burkholderiales</taxon>
        <taxon>Burkholderiaceae</taxon>
        <taxon>Caballeronia</taxon>
    </lineage>
</organism>
<proteinExistence type="predicted"/>
<dbReference type="OrthoDB" id="9134019at2"/>